<dbReference type="RefSeq" id="WP_160850575.1">
    <property type="nucleotide sequence ID" value="NZ_WMEQ01000017.1"/>
</dbReference>
<sequence>MNLDATAKVYRKLITSTPYRAFMVYEKLTEKEKKKIRIKLNQNNIQLPFTL</sequence>
<organism evidence="1 2">
    <name type="scientific">Pontibacillus yanchengensis</name>
    <dbReference type="NCBI Taxonomy" id="462910"/>
    <lineage>
        <taxon>Bacteria</taxon>
        <taxon>Bacillati</taxon>
        <taxon>Bacillota</taxon>
        <taxon>Bacilli</taxon>
        <taxon>Bacillales</taxon>
        <taxon>Bacillaceae</taxon>
        <taxon>Pontibacillus</taxon>
    </lineage>
</organism>
<gene>
    <name evidence="1" type="ORF">GLW05_18185</name>
</gene>
<comment type="caution">
    <text evidence="1">The sequence shown here is derived from an EMBL/GenBank/DDBJ whole genome shotgun (WGS) entry which is preliminary data.</text>
</comment>
<evidence type="ECO:0000313" key="1">
    <source>
        <dbReference type="EMBL" id="MYL35511.1"/>
    </source>
</evidence>
<protein>
    <submittedName>
        <fullName evidence="1">Uncharacterized protein</fullName>
    </submittedName>
</protein>
<name>A0A6I5A587_9BACI</name>
<dbReference type="AlphaFoldDB" id="A0A6I5A587"/>
<dbReference type="Proteomes" id="UP000468638">
    <property type="component" value="Unassembled WGS sequence"/>
</dbReference>
<reference evidence="1 2" key="1">
    <citation type="submission" date="2019-11" db="EMBL/GenBank/DDBJ databases">
        <title>Genome sequences of 17 halophilic strains isolated from different environments.</title>
        <authorList>
            <person name="Furrow R.E."/>
        </authorList>
    </citation>
    <scope>NUCLEOTIDE SEQUENCE [LARGE SCALE GENOMIC DNA]</scope>
    <source>
        <strain evidence="1 2">22514_16_FS</strain>
    </source>
</reference>
<proteinExistence type="predicted"/>
<accession>A0A6I5A587</accession>
<dbReference type="EMBL" id="WMEQ01000017">
    <property type="protein sequence ID" value="MYL35511.1"/>
    <property type="molecule type" value="Genomic_DNA"/>
</dbReference>
<evidence type="ECO:0000313" key="2">
    <source>
        <dbReference type="Proteomes" id="UP000468638"/>
    </source>
</evidence>